<dbReference type="AlphaFoldDB" id="A0A4R8DG10"/>
<name>A0A4R8DG10_9BACT</name>
<sequence>MKKALLLLSVFAWCTTGAQVIQQHPSPAADIDYTRLGRIDTLVNTYVRNGWIKGAVTLVIKDNRLIQNKGYGYADAEAKKPMMPDELFRIASQTKAIVSVGLMTLWEEGRFTLDEPISDVLPAYAQMTVLDQFNKTDTTYTTVPAKRGITFRDLLTHTSGLDYPGIGSDAMKAIYAKAGIPSGLGVFDKDLKERMNALAALPLVHQPGEKWQYGLSVDLIGCLIEVMSGQDLETFLRERLFRPLGMKDTYFNVPAAKAGRLSAVYTEDDGHHIHRWAQGEHDIDPDYPLVRKHYFSGGAGLTSTAWDYAVFLQMMLNKGIYNGARILAPRTVELMTSGQLDAPFNGTDNFGLGFEITSAKGAARGARNEGTFSWGGFFGTTYWADPKAKLVCLIMTQQTPNSHGDLAAKFEQVVYQSLP</sequence>
<keyword evidence="1" id="KW-0732">Signal</keyword>
<dbReference type="Pfam" id="PF00144">
    <property type="entry name" value="Beta-lactamase"/>
    <property type="match status" value="1"/>
</dbReference>
<evidence type="ECO:0000256" key="1">
    <source>
        <dbReference type="SAM" id="SignalP"/>
    </source>
</evidence>
<accession>A0A4R8DG10</accession>
<gene>
    <name evidence="3" type="ORF">EDB95_4246</name>
</gene>
<comment type="caution">
    <text evidence="3">The sequence shown here is derived from an EMBL/GenBank/DDBJ whole genome shotgun (WGS) entry which is preliminary data.</text>
</comment>
<keyword evidence="4" id="KW-1185">Reference proteome</keyword>
<feature type="chain" id="PRO_5020471706" evidence="1">
    <location>
        <begin position="19"/>
        <end position="419"/>
    </location>
</feature>
<evidence type="ECO:0000259" key="2">
    <source>
        <dbReference type="Pfam" id="PF00144"/>
    </source>
</evidence>
<dbReference type="OrthoDB" id="1522765at2"/>
<dbReference type="PANTHER" id="PTHR43283:SF3">
    <property type="entry name" value="BETA-LACTAMASE FAMILY PROTEIN (AFU_ORTHOLOGUE AFUA_5G07500)"/>
    <property type="match status" value="1"/>
</dbReference>
<dbReference type="InterPro" id="IPR012338">
    <property type="entry name" value="Beta-lactam/transpept-like"/>
</dbReference>
<evidence type="ECO:0000313" key="3">
    <source>
        <dbReference type="EMBL" id="TDW96415.1"/>
    </source>
</evidence>
<proteinExistence type="predicted"/>
<protein>
    <submittedName>
        <fullName evidence="3">CubicO group peptidase (Beta-lactamase class C family)</fullName>
    </submittedName>
</protein>
<evidence type="ECO:0000313" key="4">
    <source>
        <dbReference type="Proteomes" id="UP000294498"/>
    </source>
</evidence>
<feature type="signal peptide" evidence="1">
    <location>
        <begin position="1"/>
        <end position="18"/>
    </location>
</feature>
<dbReference type="InterPro" id="IPR001466">
    <property type="entry name" value="Beta-lactam-related"/>
</dbReference>
<dbReference type="PANTHER" id="PTHR43283">
    <property type="entry name" value="BETA-LACTAMASE-RELATED"/>
    <property type="match status" value="1"/>
</dbReference>
<dbReference type="InterPro" id="IPR050789">
    <property type="entry name" value="Diverse_Enzym_Activities"/>
</dbReference>
<dbReference type="SUPFAM" id="SSF56601">
    <property type="entry name" value="beta-lactamase/transpeptidase-like"/>
    <property type="match status" value="1"/>
</dbReference>
<dbReference type="RefSeq" id="WP_133996813.1">
    <property type="nucleotide sequence ID" value="NZ_SODV01000002.1"/>
</dbReference>
<feature type="domain" description="Beta-lactamase-related" evidence="2">
    <location>
        <begin position="40"/>
        <end position="406"/>
    </location>
</feature>
<reference evidence="3 4" key="1">
    <citation type="submission" date="2019-03" db="EMBL/GenBank/DDBJ databases">
        <title>Genomic Encyclopedia of Type Strains, Phase IV (KMG-IV): sequencing the most valuable type-strain genomes for metagenomic binning, comparative biology and taxonomic classification.</title>
        <authorList>
            <person name="Goeker M."/>
        </authorList>
    </citation>
    <scope>NUCLEOTIDE SEQUENCE [LARGE SCALE GENOMIC DNA]</scope>
    <source>
        <strain evidence="3 4">DSM 100059</strain>
    </source>
</reference>
<dbReference type="Gene3D" id="3.40.710.10">
    <property type="entry name" value="DD-peptidase/beta-lactamase superfamily"/>
    <property type="match status" value="1"/>
</dbReference>
<organism evidence="3 4">
    <name type="scientific">Dinghuibacter silviterrae</name>
    <dbReference type="NCBI Taxonomy" id="1539049"/>
    <lineage>
        <taxon>Bacteria</taxon>
        <taxon>Pseudomonadati</taxon>
        <taxon>Bacteroidota</taxon>
        <taxon>Chitinophagia</taxon>
        <taxon>Chitinophagales</taxon>
        <taxon>Chitinophagaceae</taxon>
        <taxon>Dinghuibacter</taxon>
    </lineage>
</organism>
<dbReference type="Proteomes" id="UP000294498">
    <property type="component" value="Unassembled WGS sequence"/>
</dbReference>
<dbReference type="EMBL" id="SODV01000002">
    <property type="protein sequence ID" value="TDW96415.1"/>
    <property type="molecule type" value="Genomic_DNA"/>
</dbReference>